<dbReference type="InterPro" id="IPR029016">
    <property type="entry name" value="GAF-like_dom_sf"/>
</dbReference>
<evidence type="ECO:0000256" key="1">
    <source>
        <dbReference type="ARBA" id="ARBA00023015"/>
    </source>
</evidence>
<dbReference type="GO" id="GO:0003677">
    <property type="term" value="F:DNA binding"/>
    <property type="evidence" value="ECO:0007669"/>
    <property type="project" value="UniProtKB-KW"/>
</dbReference>
<sequence length="252" mass="29185">MKKYWVPAIERADSILKILANHPRQYRLIDLSNELNINKSSMFSLLNTLEDLHWVKKEKDGTYALGLAMGMFSASYFHQLDLVEIFHQIAPLYVERIGETAQLAILNDKHIFYLAKQESQSPIRIATDPGMTLPAHAPSLGKVLLSQFTYKQLIELYPDEPLEPLTPYTVKTRQALWEQLQYIKENGYVFEQREATKDFYCVAAPIWNYENHMIAAVSFTMLEGSWKEKKERAITEILNLANHLSEYTGHME</sequence>
<keyword evidence="3" id="KW-0804">Transcription</keyword>
<dbReference type="InterPro" id="IPR050707">
    <property type="entry name" value="HTH_MetabolicPath_Reg"/>
</dbReference>
<evidence type="ECO:0000259" key="5">
    <source>
        <dbReference type="PROSITE" id="PS51078"/>
    </source>
</evidence>
<dbReference type="Proteomes" id="UP000476934">
    <property type="component" value="Unassembled WGS sequence"/>
</dbReference>
<name>A0A6M0P508_9BACI</name>
<proteinExistence type="predicted"/>
<dbReference type="RefSeq" id="WP_025727288.1">
    <property type="nucleotide sequence ID" value="NZ_JAAIWK010000005.1"/>
</dbReference>
<keyword evidence="1" id="KW-0805">Transcription regulation</keyword>
<dbReference type="InterPro" id="IPR036388">
    <property type="entry name" value="WH-like_DNA-bd_sf"/>
</dbReference>
<keyword evidence="7" id="KW-1185">Reference proteome</keyword>
<dbReference type="SUPFAM" id="SSF55781">
    <property type="entry name" value="GAF domain-like"/>
    <property type="match status" value="1"/>
</dbReference>
<keyword evidence="2" id="KW-0238">DNA-binding</keyword>
<dbReference type="PROSITE" id="PS51077">
    <property type="entry name" value="HTH_ICLR"/>
    <property type="match status" value="1"/>
</dbReference>
<evidence type="ECO:0000313" key="7">
    <source>
        <dbReference type="Proteomes" id="UP000476934"/>
    </source>
</evidence>
<dbReference type="InterPro" id="IPR005471">
    <property type="entry name" value="Tscrpt_reg_IclR_N"/>
</dbReference>
<organism evidence="6 7">
    <name type="scientific">Heyndrickxia ginsengihumi</name>
    <dbReference type="NCBI Taxonomy" id="363870"/>
    <lineage>
        <taxon>Bacteria</taxon>
        <taxon>Bacillati</taxon>
        <taxon>Bacillota</taxon>
        <taxon>Bacilli</taxon>
        <taxon>Bacillales</taxon>
        <taxon>Bacillaceae</taxon>
        <taxon>Heyndrickxia</taxon>
    </lineage>
</organism>
<evidence type="ECO:0000256" key="3">
    <source>
        <dbReference type="ARBA" id="ARBA00023163"/>
    </source>
</evidence>
<gene>
    <name evidence="6" type="ORF">G4D61_05155</name>
</gene>
<dbReference type="EMBL" id="JAAIWK010000005">
    <property type="protein sequence ID" value="NEY19355.1"/>
    <property type="molecule type" value="Genomic_DNA"/>
</dbReference>
<comment type="caution">
    <text evidence="6">The sequence shown here is derived from an EMBL/GenBank/DDBJ whole genome shotgun (WGS) entry which is preliminary data.</text>
</comment>
<feature type="domain" description="HTH iclR-type" evidence="4">
    <location>
        <begin position="6"/>
        <end position="67"/>
    </location>
</feature>
<dbReference type="SMART" id="SM00346">
    <property type="entry name" value="HTH_ICLR"/>
    <property type="match status" value="1"/>
</dbReference>
<dbReference type="InterPro" id="IPR036390">
    <property type="entry name" value="WH_DNA-bd_sf"/>
</dbReference>
<evidence type="ECO:0000259" key="4">
    <source>
        <dbReference type="PROSITE" id="PS51077"/>
    </source>
</evidence>
<accession>A0A6M0P508</accession>
<dbReference type="InterPro" id="IPR014757">
    <property type="entry name" value="Tscrpt_reg_IclR_C"/>
</dbReference>
<dbReference type="GO" id="GO:0045892">
    <property type="term" value="P:negative regulation of DNA-templated transcription"/>
    <property type="evidence" value="ECO:0007669"/>
    <property type="project" value="TreeGrafter"/>
</dbReference>
<feature type="domain" description="IclR-ED" evidence="5">
    <location>
        <begin position="68"/>
        <end position="252"/>
    </location>
</feature>
<dbReference type="AlphaFoldDB" id="A0A6M0P508"/>
<dbReference type="Pfam" id="PF09339">
    <property type="entry name" value="HTH_IclR"/>
    <property type="match status" value="1"/>
</dbReference>
<dbReference type="Gene3D" id="1.10.10.10">
    <property type="entry name" value="Winged helix-like DNA-binding domain superfamily/Winged helix DNA-binding domain"/>
    <property type="match status" value="1"/>
</dbReference>
<dbReference type="Gene3D" id="3.30.450.40">
    <property type="match status" value="1"/>
</dbReference>
<dbReference type="GO" id="GO:0003700">
    <property type="term" value="F:DNA-binding transcription factor activity"/>
    <property type="evidence" value="ECO:0007669"/>
    <property type="project" value="TreeGrafter"/>
</dbReference>
<dbReference type="Pfam" id="PF01614">
    <property type="entry name" value="IclR_C"/>
    <property type="match status" value="1"/>
</dbReference>
<evidence type="ECO:0000313" key="6">
    <source>
        <dbReference type="EMBL" id="NEY19355.1"/>
    </source>
</evidence>
<dbReference type="PROSITE" id="PS51078">
    <property type="entry name" value="ICLR_ED"/>
    <property type="match status" value="1"/>
</dbReference>
<evidence type="ECO:0000256" key="2">
    <source>
        <dbReference type="ARBA" id="ARBA00023125"/>
    </source>
</evidence>
<dbReference type="PANTHER" id="PTHR30136:SF35">
    <property type="entry name" value="HTH-TYPE TRANSCRIPTIONAL REGULATOR RV1719"/>
    <property type="match status" value="1"/>
</dbReference>
<dbReference type="SUPFAM" id="SSF46785">
    <property type="entry name" value="Winged helix' DNA-binding domain"/>
    <property type="match status" value="1"/>
</dbReference>
<protein>
    <submittedName>
        <fullName evidence="6">IclR family transcriptional regulator</fullName>
    </submittedName>
</protein>
<reference evidence="6 7" key="1">
    <citation type="submission" date="2020-03" db="EMBL/GenBank/DDBJ databases">
        <title>Bacillus aquiflavi sp. nov., isolated from yellow water of strong flavor Chinese baijiu in Yibin region of China.</title>
        <authorList>
            <person name="Xie J."/>
        </authorList>
    </citation>
    <scope>NUCLEOTIDE SEQUENCE [LARGE SCALE GENOMIC DNA]</scope>
    <source>
        <strain evidence="6 7">Gsoil 114</strain>
    </source>
</reference>
<dbReference type="PANTHER" id="PTHR30136">
    <property type="entry name" value="HELIX-TURN-HELIX TRANSCRIPTIONAL REGULATOR, ICLR FAMILY"/>
    <property type="match status" value="1"/>
</dbReference>